<dbReference type="Proteomes" id="UP001171902">
    <property type="component" value="Unassembled WGS sequence"/>
</dbReference>
<comment type="caution">
    <text evidence="1">The sequence shown here is derived from an EMBL/GenBank/DDBJ whole genome shotgun (WGS) entry which is preliminary data.</text>
</comment>
<proteinExistence type="predicted"/>
<protein>
    <recommendedName>
        <fullName evidence="3">VWA domain-containing protein</fullName>
    </recommendedName>
</protein>
<evidence type="ECO:0000313" key="1">
    <source>
        <dbReference type="EMBL" id="MDN3239224.1"/>
    </source>
</evidence>
<gene>
    <name evidence="1" type="ORF">QWI33_05785</name>
</gene>
<sequence length="330" mass="36819">MSITQSQMQHLAYVRYLHLLAIDQAKLPEPMCSTSILLLHDAAESFLMLAAGHFNLPDSGEFLGYWKVLKPHLSGQTLPMEPRMKIMNTVRKELKHRGVQPSRRSIEDALADTATLLASGVQMVFDIDYSSISMVSLISQDLPRQLAGEAEAAAVGGDIVAGMKRLREAFDQLFAVHLPVSVGLRRSDFSFGPMLRDIGHFSRTGTDLDEAVKRLVEAVRPIQEGMRLVSLGLDRSEFLRFDRLTPQYSSNYQGGIQWTAPRGYAPDQEAFDFCMQFVVMAALRLAAAEARAADPAWMERDYSGRFETQDLGEEPAVENRYAAPTDEISF</sequence>
<evidence type="ECO:0008006" key="3">
    <source>
        <dbReference type="Google" id="ProtNLM"/>
    </source>
</evidence>
<keyword evidence="2" id="KW-1185">Reference proteome</keyword>
<name>A0ABT7YLA0_9ACTN</name>
<evidence type="ECO:0000313" key="2">
    <source>
        <dbReference type="Proteomes" id="UP001171902"/>
    </source>
</evidence>
<dbReference type="RefSeq" id="WP_289955819.1">
    <property type="nucleotide sequence ID" value="NZ_JAUEMJ010000002.1"/>
</dbReference>
<dbReference type="EMBL" id="JAUEMJ010000002">
    <property type="protein sequence ID" value="MDN3239224.1"/>
    <property type="molecule type" value="Genomic_DNA"/>
</dbReference>
<organism evidence="1 2">
    <name type="scientific">Glycomyces tritici</name>
    <dbReference type="NCBI Taxonomy" id="2665176"/>
    <lineage>
        <taxon>Bacteria</taxon>
        <taxon>Bacillati</taxon>
        <taxon>Actinomycetota</taxon>
        <taxon>Actinomycetes</taxon>
        <taxon>Glycomycetales</taxon>
        <taxon>Glycomycetaceae</taxon>
        <taxon>Glycomyces</taxon>
    </lineage>
</organism>
<reference evidence="1" key="1">
    <citation type="submission" date="2023-06" db="EMBL/GenBank/DDBJ databases">
        <title>Gycomyces niveus sp.nov., a novel actinomycete isolated from soil in Shouguang.</title>
        <authorList>
            <person name="Yang X."/>
            <person name="Zhao J."/>
        </authorList>
    </citation>
    <scope>NUCLEOTIDE SEQUENCE</scope>
    <source>
        <strain evidence="1">NEAU C2</strain>
    </source>
</reference>
<accession>A0ABT7YLA0</accession>